<accession>A0ABW3VJJ3</accession>
<dbReference type="Pfam" id="PF01740">
    <property type="entry name" value="STAS"/>
    <property type="match status" value="1"/>
</dbReference>
<comment type="caution">
    <text evidence="3">The sequence shown here is derived from an EMBL/GenBank/DDBJ whole genome shotgun (WGS) entry which is preliminary data.</text>
</comment>
<feature type="region of interest" description="Disordered" evidence="1">
    <location>
        <begin position="117"/>
        <end position="138"/>
    </location>
</feature>
<evidence type="ECO:0000259" key="2">
    <source>
        <dbReference type="PROSITE" id="PS50801"/>
    </source>
</evidence>
<dbReference type="InterPro" id="IPR036513">
    <property type="entry name" value="STAS_dom_sf"/>
</dbReference>
<protein>
    <submittedName>
        <fullName evidence="3">STAS domain-containing protein</fullName>
    </submittedName>
</protein>
<dbReference type="CDD" id="cd07043">
    <property type="entry name" value="STAS_anti-anti-sigma_factors"/>
    <property type="match status" value="1"/>
</dbReference>
<keyword evidence="4" id="KW-1185">Reference proteome</keyword>
<proteinExistence type="predicted"/>
<dbReference type="Proteomes" id="UP001597182">
    <property type="component" value="Unassembled WGS sequence"/>
</dbReference>
<feature type="compositionally biased region" description="Pro residues" evidence="1">
    <location>
        <begin position="123"/>
        <end position="138"/>
    </location>
</feature>
<dbReference type="PROSITE" id="PS50801">
    <property type="entry name" value="STAS"/>
    <property type="match status" value="1"/>
</dbReference>
<dbReference type="InterPro" id="IPR002645">
    <property type="entry name" value="STAS_dom"/>
</dbReference>
<organism evidence="3 4">
    <name type="scientific">Pseudonocardia benzenivorans</name>
    <dbReference type="NCBI Taxonomy" id="228005"/>
    <lineage>
        <taxon>Bacteria</taxon>
        <taxon>Bacillati</taxon>
        <taxon>Actinomycetota</taxon>
        <taxon>Actinomycetes</taxon>
        <taxon>Pseudonocardiales</taxon>
        <taxon>Pseudonocardiaceae</taxon>
        <taxon>Pseudonocardia</taxon>
    </lineage>
</organism>
<evidence type="ECO:0000313" key="3">
    <source>
        <dbReference type="EMBL" id="MFD1234515.1"/>
    </source>
</evidence>
<evidence type="ECO:0000256" key="1">
    <source>
        <dbReference type="SAM" id="MobiDB-lite"/>
    </source>
</evidence>
<dbReference type="EMBL" id="JBHTMB010000133">
    <property type="protein sequence ID" value="MFD1234515.1"/>
    <property type="molecule type" value="Genomic_DNA"/>
</dbReference>
<name>A0ABW3VJJ3_9PSEU</name>
<dbReference type="Gene3D" id="3.30.750.24">
    <property type="entry name" value="STAS domain"/>
    <property type="match status" value="1"/>
</dbReference>
<evidence type="ECO:0000313" key="4">
    <source>
        <dbReference type="Proteomes" id="UP001597182"/>
    </source>
</evidence>
<dbReference type="RefSeq" id="WP_346089852.1">
    <property type="nucleotide sequence ID" value="NZ_BAABKS010000005.1"/>
</dbReference>
<reference evidence="4" key="1">
    <citation type="journal article" date="2019" name="Int. J. Syst. Evol. Microbiol.">
        <title>The Global Catalogue of Microorganisms (GCM) 10K type strain sequencing project: providing services to taxonomists for standard genome sequencing and annotation.</title>
        <authorList>
            <consortium name="The Broad Institute Genomics Platform"/>
            <consortium name="The Broad Institute Genome Sequencing Center for Infectious Disease"/>
            <person name="Wu L."/>
            <person name="Ma J."/>
        </authorList>
    </citation>
    <scope>NUCLEOTIDE SEQUENCE [LARGE SCALE GENOMIC DNA]</scope>
    <source>
        <strain evidence="4">CCUG 49018</strain>
    </source>
</reference>
<sequence length="138" mass="14555">MTSQPPRSPDGETFSALGLRVEVIRPSTRLTVLRCVGEIDLINGPVLRDWIDEFAASRTVLDLTGVRFLGLSAARDLCRVQADLRARGKHLYVVASPDGAVRRILTVVGGLTLLAPRSRPAAAPGPGPAAPGATRPPG</sequence>
<feature type="domain" description="STAS" evidence="2">
    <location>
        <begin position="30"/>
        <end position="109"/>
    </location>
</feature>
<gene>
    <name evidence="3" type="ORF">ACFQ34_14595</name>
</gene>
<dbReference type="SUPFAM" id="SSF52091">
    <property type="entry name" value="SpoIIaa-like"/>
    <property type="match status" value="1"/>
</dbReference>